<dbReference type="OrthoDB" id="9807387at2"/>
<protein>
    <submittedName>
        <fullName evidence="3">Isochorismatase family protein</fullName>
    </submittedName>
</protein>
<dbReference type="Proteomes" id="UP000285523">
    <property type="component" value="Unassembled WGS sequence"/>
</dbReference>
<dbReference type="CDD" id="cd00431">
    <property type="entry name" value="cysteine_hydrolases"/>
    <property type="match status" value="1"/>
</dbReference>
<evidence type="ECO:0000256" key="1">
    <source>
        <dbReference type="ARBA" id="ARBA00022801"/>
    </source>
</evidence>
<gene>
    <name evidence="3" type="ORF">D4Q52_15600</name>
</gene>
<evidence type="ECO:0000313" key="4">
    <source>
        <dbReference type="Proteomes" id="UP000285523"/>
    </source>
</evidence>
<keyword evidence="1" id="KW-0378">Hydrolase</keyword>
<dbReference type="InterPro" id="IPR050272">
    <property type="entry name" value="Isochorismatase-like_hydrls"/>
</dbReference>
<dbReference type="Pfam" id="PF00857">
    <property type="entry name" value="Isochorismatase"/>
    <property type="match status" value="1"/>
</dbReference>
<dbReference type="PANTHER" id="PTHR43540">
    <property type="entry name" value="PEROXYUREIDOACRYLATE/UREIDOACRYLATE AMIDOHYDROLASE-RELATED"/>
    <property type="match status" value="1"/>
</dbReference>
<dbReference type="AlphaFoldDB" id="A0A418V3W2"/>
<dbReference type="Gene3D" id="3.40.50.850">
    <property type="entry name" value="Isochorismatase-like"/>
    <property type="match status" value="1"/>
</dbReference>
<dbReference type="EMBL" id="QYYD01000015">
    <property type="protein sequence ID" value="RJF70746.1"/>
    <property type="molecule type" value="Genomic_DNA"/>
</dbReference>
<dbReference type="RefSeq" id="WP_119857482.1">
    <property type="nucleotide sequence ID" value="NZ_QYYD01000015.1"/>
</dbReference>
<dbReference type="SUPFAM" id="SSF52499">
    <property type="entry name" value="Isochorismatase-like hydrolases"/>
    <property type="match status" value="1"/>
</dbReference>
<dbReference type="PANTHER" id="PTHR43540:SF6">
    <property type="entry name" value="ISOCHORISMATASE-LIKE DOMAIN-CONTAINING PROTEIN"/>
    <property type="match status" value="1"/>
</dbReference>
<reference evidence="3 4" key="1">
    <citation type="submission" date="2018-09" db="EMBL/GenBank/DDBJ databases">
        <title>Draft genome sequence of Rhodopseudomonas palustris 2.1.18.</title>
        <authorList>
            <person name="Robertson S.L."/>
            <person name="Meyer T.E."/>
            <person name="Kyndt J.A."/>
        </authorList>
    </citation>
    <scope>NUCLEOTIDE SEQUENCE [LARGE SCALE GENOMIC DNA]</scope>
    <source>
        <strain evidence="3 4">2.1.18</strain>
    </source>
</reference>
<proteinExistence type="predicted"/>
<comment type="caution">
    <text evidence="3">The sequence shown here is derived from an EMBL/GenBank/DDBJ whole genome shotgun (WGS) entry which is preliminary data.</text>
</comment>
<accession>A0A418V3W2</accession>
<evidence type="ECO:0000259" key="2">
    <source>
        <dbReference type="Pfam" id="PF00857"/>
    </source>
</evidence>
<evidence type="ECO:0000313" key="3">
    <source>
        <dbReference type="EMBL" id="RJF70746.1"/>
    </source>
</evidence>
<dbReference type="InterPro" id="IPR036380">
    <property type="entry name" value="Isochorismatase-like_sf"/>
</dbReference>
<sequence length="228" mass="24750">MSKQLSARPEAVDLDAAATALIVVDMQNGYCSPGGYFSHLGVDLAPTQKVIPAIARLVATARSAGIQVIWLQNGWDPELKEAGGPHSVNQRKGNSLKLMRSRPELAGKLLTRGGWDYELVKELKPEPNDLVVPKPRYSGFAGTALDSLLRSRRIDTLLVCGVATNVCVESTIRDAFFKEYFPVLVRDACYQAGPEFCQQATIYNVESFFGWSSTVDDVAQALASSIAA</sequence>
<name>A0A418V3W2_RHOPL</name>
<dbReference type="GO" id="GO:0016787">
    <property type="term" value="F:hydrolase activity"/>
    <property type="evidence" value="ECO:0007669"/>
    <property type="project" value="UniProtKB-KW"/>
</dbReference>
<organism evidence="3 4">
    <name type="scientific">Rhodopseudomonas palustris</name>
    <dbReference type="NCBI Taxonomy" id="1076"/>
    <lineage>
        <taxon>Bacteria</taxon>
        <taxon>Pseudomonadati</taxon>
        <taxon>Pseudomonadota</taxon>
        <taxon>Alphaproteobacteria</taxon>
        <taxon>Hyphomicrobiales</taxon>
        <taxon>Nitrobacteraceae</taxon>
        <taxon>Rhodopseudomonas</taxon>
    </lineage>
</organism>
<dbReference type="InterPro" id="IPR000868">
    <property type="entry name" value="Isochorismatase-like_dom"/>
</dbReference>
<feature type="domain" description="Isochorismatase-like" evidence="2">
    <location>
        <begin position="19"/>
        <end position="216"/>
    </location>
</feature>